<evidence type="ECO:0000313" key="2">
    <source>
        <dbReference type="Proteomes" id="UP000765509"/>
    </source>
</evidence>
<sequence length="163" mass="18004">MRLQCCPHHSLCFCTPASSSPWLTILRLLHGPQFIPPTPPSPPLHLLAPALSYPSLTILTLVECLPDMPPMLLTILMLAVPSQNASDTAYHACAHNPPQEETRMLGPISALTTPYASAPLPYLLRCFPFLCSRGALKICLRCHPQPPLCLILYLQLTILTLRY</sequence>
<proteinExistence type="predicted"/>
<comment type="caution">
    <text evidence="1">The sequence shown here is derived from an EMBL/GenBank/DDBJ whole genome shotgun (WGS) entry which is preliminary data.</text>
</comment>
<dbReference type="AlphaFoldDB" id="A0A9Q3FAD0"/>
<dbReference type="EMBL" id="AVOT02040396">
    <property type="protein sequence ID" value="MBW0535604.1"/>
    <property type="molecule type" value="Genomic_DNA"/>
</dbReference>
<reference evidence="1" key="1">
    <citation type="submission" date="2021-03" db="EMBL/GenBank/DDBJ databases">
        <title>Draft genome sequence of rust myrtle Austropuccinia psidii MF-1, a brazilian biotype.</title>
        <authorList>
            <person name="Quecine M.C."/>
            <person name="Pachon D.M.R."/>
            <person name="Bonatelli M.L."/>
            <person name="Correr F.H."/>
            <person name="Franceschini L.M."/>
            <person name="Leite T.F."/>
            <person name="Margarido G.R.A."/>
            <person name="Almeida C.A."/>
            <person name="Ferrarezi J.A."/>
            <person name="Labate C.A."/>
        </authorList>
    </citation>
    <scope>NUCLEOTIDE SEQUENCE</scope>
    <source>
        <strain evidence="1">MF-1</strain>
    </source>
</reference>
<accession>A0A9Q3FAD0</accession>
<evidence type="ECO:0000313" key="1">
    <source>
        <dbReference type="EMBL" id="MBW0535604.1"/>
    </source>
</evidence>
<keyword evidence="2" id="KW-1185">Reference proteome</keyword>
<protein>
    <submittedName>
        <fullName evidence="1">Uncharacterized protein</fullName>
    </submittedName>
</protein>
<dbReference type="Proteomes" id="UP000765509">
    <property type="component" value="Unassembled WGS sequence"/>
</dbReference>
<organism evidence="1 2">
    <name type="scientific">Austropuccinia psidii MF-1</name>
    <dbReference type="NCBI Taxonomy" id="1389203"/>
    <lineage>
        <taxon>Eukaryota</taxon>
        <taxon>Fungi</taxon>
        <taxon>Dikarya</taxon>
        <taxon>Basidiomycota</taxon>
        <taxon>Pucciniomycotina</taxon>
        <taxon>Pucciniomycetes</taxon>
        <taxon>Pucciniales</taxon>
        <taxon>Sphaerophragmiaceae</taxon>
        <taxon>Austropuccinia</taxon>
    </lineage>
</organism>
<gene>
    <name evidence="1" type="ORF">O181_075319</name>
</gene>
<name>A0A9Q3FAD0_9BASI</name>